<evidence type="ECO:0000256" key="2">
    <source>
        <dbReference type="SAM" id="SignalP"/>
    </source>
</evidence>
<dbReference type="PANTHER" id="PTHR12558:SF13">
    <property type="entry name" value="CELL DIVISION CYCLE PROTEIN 27 HOMOLOG"/>
    <property type="match status" value="1"/>
</dbReference>
<comment type="caution">
    <text evidence="3">The sequence shown here is derived from an EMBL/GenBank/DDBJ whole genome shotgun (WGS) entry which is preliminary data.</text>
</comment>
<keyword evidence="4" id="KW-1185">Reference proteome</keyword>
<sequence>MWPMSGKFLFAGALALTLAACAGTGTGSGATRATKVQPEMSNKGLANLQLAQNYLASGKLDVAMDRAQRAMRSDPGSADVQVVMGMIRQTLNDSARAGEHFAQAAKLAPDTGHVLNAYGAWLCERQRYDEADQVFSRAVLDPFYEAKAQAYYNAGRCSMLGGQYGRAEPALRKGLDIEPENALLLEQMARLQFRQGDFLGARAFFQRRESVAEVGAELLDLAIAIEEGAGDRAAAERYRNRLRTNYPDYTPTASKESPQS</sequence>
<dbReference type="PROSITE" id="PS51257">
    <property type="entry name" value="PROKAR_LIPOPROTEIN"/>
    <property type="match status" value="1"/>
</dbReference>
<dbReference type="Pfam" id="PF13181">
    <property type="entry name" value="TPR_8"/>
    <property type="match status" value="1"/>
</dbReference>
<protein>
    <submittedName>
        <fullName evidence="3">Uncharacterized protein</fullName>
    </submittedName>
</protein>
<gene>
    <name evidence="3" type="ORF">N788_01815</name>
</gene>
<keyword evidence="1" id="KW-0802">TPR repeat</keyword>
<evidence type="ECO:0000313" key="4">
    <source>
        <dbReference type="Proteomes" id="UP000029085"/>
    </source>
</evidence>
<proteinExistence type="predicted"/>
<dbReference type="PROSITE" id="PS50005">
    <property type="entry name" value="TPR"/>
    <property type="match status" value="2"/>
</dbReference>
<name>A0A087MM31_9GAMM</name>
<dbReference type="SMART" id="SM00028">
    <property type="entry name" value="TPR"/>
    <property type="match status" value="3"/>
</dbReference>
<keyword evidence="2" id="KW-0732">Signal</keyword>
<feature type="signal peptide" evidence="2">
    <location>
        <begin position="1"/>
        <end position="22"/>
    </location>
</feature>
<evidence type="ECO:0000313" key="3">
    <source>
        <dbReference type="EMBL" id="KFL37934.1"/>
    </source>
</evidence>
<dbReference type="NCBIfam" id="TIGR02521">
    <property type="entry name" value="type_IV_pilW"/>
    <property type="match status" value="1"/>
</dbReference>
<dbReference type="InterPro" id="IPR013360">
    <property type="entry name" value="Pilus_4_PilW"/>
</dbReference>
<reference evidence="3 4" key="2">
    <citation type="journal article" date="2015" name="Stand. Genomic Sci.">
        <title>High quality draft genomic sequence of Arenimonas donghaensis DSM 18148(T).</title>
        <authorList>
            <person name="Chen F."/>
            <person name="Wang H."/>
            <person name="Cao Y."/>
            <person name="Li X."/>
            <person name="Wang G."/>
        </authorList>
    </citation>
    <scope>NUCLEOTIDE SEQUENCE [LARGE SCALE GENOMIC DNA]</scope>
    <source>
        <strain evidence="3 4">HO3-R19</strain>
    </source>
</reference>
<dbReference type="SUPFAM" id="SSF48452">
    <property type="entry name" value="TPR-like"/>
    <property type="match status" value="1"/>
</dbReference>
<accession>A0A087MM31</accession>
<dbReference type="PATRIC" id="fig|1121014.3.peg.340"/>
<dbReference type="Gene3D" id="1.25.40.10">
    <property type="entry name" value="Tetratricopeptide repeat domain"/>
    <property type="match status" value="1"/>
</dbReference>
<dbReference type="InterPro" id="IPR011990">
    <property type="entry name" value="TPR-like_helical_dom_sf"/>
</dbReference>
<dbReference type="EMBL" id="AVCJ01000001">
    <property type="protein sequence ID" value="KFL37934.1"/>
    <property type="molecule type" value="Genomic_DNA"/>
</dbReference>
<dbReference type="InterPro" id="IPR019734">
    <property type="entry name" value="TPR_rpt"/>
</dbReference>
<dbReference type="Proteomes" id="UP000029085">
    <property type="component" value="Unassembled WGS sequence"/>
</dbReference>
<feature type="chain" id="PRO_5001826414" evidence="2">
    <location>
        <begin position="23"/>
        <end position="260"/>
    </location>
</feature>
<organism evidence="3 4">
    <name type="scientific">Arenimonas donghaensis DSM 18148 = HO3-R19</name>
    <dbReference type="NCBI Taxonomy" id="1121014"/>
    <lineage>
        <taxon>Bacteria</taxon>
        <taxon>Pseudomonadati</taxon>
        <taxon>Pseudomonadota</taxon>
        <taxon>Gammaproteobacteria</taxon>
        <taxon>Lysobacterales</taxon>
        <taxon>Lysobacteraceae</taxon>
        <taxon>Arenimonas</taxon>
    </lineage>
</organism>
<dbReference type="PANTHER" id="PTHR12558">
    <property type="entry name" value="CELL DIVISION CYCLE 16,23,27"/>
    <property type="match status" value="1"/>
</dbReference>
<feature type="repeat" description="TPR" evidence="1">
    <location>
        <begin position="78"/>
        <end position="111"/>
    </location>
</feature>
<evidence type="ECO:0000256" key="1">
    <source>
        <dbReference type="PROSITE-ProRule" id="PRU00339"/>
    </source>
</evidence>
<feature type="repeat" description="TPR" evidence="1">
    <location>
        <begin position="148"/>
        <end position="181"/>
    </location>
</feature>
<reference evidence="4" key="1">
    <citation type="submission" date="2013-08" db="EMBL/GenBank/DDBJ databases">
        <title>Genome sequencing of Arenimonas donghaensis.</title>
        <authorList>
            <person name="Chen F."/>
            <person name="Wang G."/>
        </authorList>
    </citation>
    <scope>NUCLEOTIDE SEQUENCE [LARGE SCALE GENOMIC DNA]</scope>
    <source>
        <strain evidence="4">HO3-R19</strain>
    </source>
</reference>
<dbReference type="AlphaFoldDB" id="A0A087MM31"/>
<dbReference type="STRING" id="1121014.N788_01815"/>